<dbReference type="RefSeq" id="WP_134220090.1">
    <property type="nucleotide sequence ID" value="NZ_QFGA01000001.1"/>
</dbReference>
<feature type="binding site" evidence="11">
    <location>
        <begin position="10"/>
        <end position="17"/>
    </location>
    <ligand>
        <name>ATP</name>
        <dbReference type="ChEBI" id="CHEBI:30616"/>
    </ligand>
</feature>
<dbReference type="InterPro" id="IPR018095">
    <property type="entry name" value="Thymidylate_kin_CS"/>
</dbReference>
<dbReference type="GO" id="GO:0005829">
    <property type="term" value="C:cytosol"/>
    <property type="evidence" value="ECO:0007669"/>
    <property type="project" value="TreeGrafter"/>
</dbReference>
<dbReference type="Pfam" id="PF02223">
    <property type="entry name" value="Thymidylate_kin"/>
    <property type="match status" value="1"/>
</dbReference>
<dbReference type="InterPro" id="IPR027417">
    <property type="entry name" value="P-loop_NTPase"/>
</dbReference>
<comment type="similarity">
    <text evidence="1 11">Belongs to the thymidylate kinase family.</text>
</comment>
<evidence type="ECO:0000256" key="3">
    <source>
        <dbReference type="ARBA" id="ARBA00017144"/>
    </source>
</evidence>
<keyword evidence="5 11" id="KW-0545">Nucleotide biosynthesis</keyword>
<dbReference type="CDD" id="cd01672">
    <property type="entry name" value="TMPK"/>
    <property type="match status" value="1"/>
</dbReference>
<dbReference type="HAMAP" id="MF_00165">
    <property type="entry name" value="Thymidylate_kinase"/>
    <property type="match status" value="1"/>
</dbReference>
<protein>
    <recommendedName>
        <fullName evidence="3 11">Thymidylate kinase</fullName>
        <ecNumber evidence="2 11">2.7.4.9</ecNumber>
    </recommendedName>
    <alternativeName>
        <fullName evidence="11">dTMP kinase</fullName>
    </alternativeName>
</protein>
<dbReference type="PANTHER" id="PTHR10344">
    <property type="entry name" value="THYMIDYLATE KINASE"/>
    <property type="match status" value="1"/>
</dbReference>
<feature type="domain" description="Thymidylate kinase-like" evidence="12">
    <location>
        <begin position="8"/>
        <end position="198"/>
    </location>
</feature>
<proteinExistence type="inferred from homology"/>
<keyword evidence="8 11" id="KW-0067">ATP-binding</keyword>
<keyword evidence="6 11" id="KW-0547">Nucleotide-binding</keyword>
<dbReference type="EMBL" id="QFGA01000001">
    <property type="protein sequence ID" value="TEB08486.1"/>
    <property type="molecule type" value="Genomic_DNA"/>
</dbReference>
<dbReference type="InterPro" id="IPR039430">
    <property type="entry name" value="Thymidylate_kin-like_dom"/>
</dbReference>
<dbReference type="AlphaFoldDB" id="A0A4Y7RI44"/>
<dbReference type="GO" id="GO:0006233">
    <property type="term" value="P:dTDP biosynthetic process"/>
    <property type="evidence" value="ECO:0007669"/>
    <property type="project" value="InterPro"/>
</dbReference>
<evidence type="ECO:0000313" key="14">
    <source>
        <dbReference type="Proteomes" id="UP000298324"/>
    </source>
</evidence>
<evidence type="ECO:0000256" key="8">
    <source>
        <dbReference type="ARBA" id="ARBA00022840"/>
    </source>
</evidence>
<dbReference type="FunFam" id="3.40.50.300:FF:000225">
    <property type="entry name" value="Thymidylate kinase"/>
    <property type="match status" value="1"/>
</dbReference>
<gene>
    <name evidence="11 13" type="primary">tmk</name>
    <name evidence="13" type="ORF">Psch_02049</name>
</gene>
<evidence type="ECO:0000256" key="2">
    <source>
        <dbReference type="ARBA" id="ARBA00012980"/>
    </source>
</evidence>
<dbReference type="GO" id="GO:0006227">
    <property type="term" value="P:dUDP biosynthetic process"/>
    <property type="evidence" value="ECO:0007669"/>
    <property type="project" value="TreeGrafter"/>
</dbReference>
<dbReference type="InterPro" id="IPR018094">
    <property type="entry name" value="Thymidylate_kinase"/>
</dbReference>
<keyword evidence="7 11" id="KW-0418">Kinase</keyword>
<dbReference type="PROSITE" id="PS01331">
    <property type="entry name" value="THYMIDYLATE_KINASE"/>
    <property type="match status" value="1"/>
</dbReference>
<comment type="function">
    <text evidence="10 11">Phosphorylation of dTMP to form dTDP in both de novo and salvage pathways of dTTP synthesis.</text>
</comment>
<reference evidence="13 14" key="1">
    <citation type="journal article" date="2018" name="Environ. Microbiol.">
        <title>Novel energy conservation strategies and behaviour of Pelotomaculum schinkii driving syntrophic propionate catabolism.</title>
        <authorList>
            <person name="Hidalgo-Ahumada C.A.P."/>
            <person name="Nobu M.K."/>
            <person name="Narihiro T."/>
            <person name="Tamaki H."/>
            <person name="Liu W.T."/>
            <person name="Kamagata Y."/>
            <person name="Stams A.J.M."/>
            <person name="Imachi H."/>
            <person name="Sousa D.Z."/>
        </authorList>
    </citation>
    <scope>NUCLEOTIDE SEQUENCE [LARGE SCALE GENOMIC DNA]</scope>
    <source>
        <strain evidence="13 14">HH</strain>
    </source>
</reference>
<evidence type="ECO:0000256" key="10">
    <source>
        <dbReference type="ARBA" id="ARBA00057735"/>
    </source>
</evidence>
<keyword evidence="14" id="KW-1185">Reference proteome</keyword>
<organism evidence="13 14">
    <name type="scientific">Pelotomaculum schinkii</name>
    <dbReference type="NCBI Taxonomy" id="78350"/>
    <lineage>
        <taxon>Bacteria</taxon>
        <taxon>Bacillati</taxon>
        <taxon>Bacillota</taxon>
        <taxon>Clostridia</taxon>
        <taxon>Eubacteriales</taxon>
        <taxon>Desulfotomaculaceae</taxon>
        <taxon>Pelotomaculum</taxon>
    </lineage>
</organism>
<evidence type="ECO:0000256" key="6">
    <source>
        <dbReference type="ARBA" id="ARBA00022741"/>
    </source>
</evidence>
<dbReference type="EC" id="2.7.4.9" evidence="2 11"/>
<evidence type="ECO:0000256" key="4">
    <source>
        <dbReference type="ARBA" id="ARBA00022679"/>
    </source>
</evidence>
<evidence type="ECO:0000313" key="13">
    <source>
        <dbReference type="EMBL" id="TEB08486.1"/>
    </source>
</evidence>
<sequence length="207" mass="22703">MKGKFLVFEGIDGSGKTTQLKLLGDKLSARGCPVLYTREPGGTRIGETVRELLLNPQHSELVPVAEALLYAAARAQHVAQVILPALQEGKIVLCDRFLDSSLAYQGFGRGLDVGQLEKLNETATAGLKPDLVLLLDFLCDTGMERITGSGRGADRIEQEDRVFHRKVRAGYLTLAGRDPDRYRVIDANRTIEQVHHDIIGVVEEILG</sequence>
<accession>A0A4Y7RI44</accession>
<dbReference type="NCBIfam" id="TIGR00041">
    <property type="entry name" value="DTMP_kinase"/>
    <property type="match status" value="1"/>
</dbReference>
<dbReference type="PANTHER" id="PTHR10344:SF4">
    <property type="entry name" value="UMP-CMP KINASE 2, MITOCHONDRIAL"/>
    <property type="match status" value="1"/>
</dbReference>
<comment type="caution">
    <text evidence="13">The sequence shown here is derived from an EMBL/GenBank/DDBJ whole genome shotgun (WGS) entry which is preliminary data.</text>
</comment>
<dbReference type="SUPFAM" id="SSF52540">
    <property type="entry name" value="P-loop containing nucleoside triphosphate hydrolases"/>
    <property type="match status" value="1"/>
</dbReference>
<dbReference type="GO" id="GO:0005524">
    <property type="term" value="F:ATP binding"/>
    <property type="evidence" value="ECO:0007669"/>
    <property type="project" value="UniProtKB-UniRule"/>
</dbReference>
<comment type="catalytic activity">
    <reaction evidence="9 11">
        <text>dTMP + ATP = dTDP + ADP</text>
        <dbReference type="Rhea" id="RHEA:13517"/>
        <dbReference type="ChEBI" id="CHEBI:30616"/>
        <dbReference type="ChEBI" id="CHEBI:58369"/>
        <dbReference type="ChEBI" id="CHEBI:63528"/>
        <dbReference type="ChEBI" id="CHEBI:456216"/>
        <dbReference type="EC" id="2.7.4.9"/>
    </reaction>
</comment>
<dbReference type="GO" id="GO:0004798">
    <property type="term" value="F:dTMP kinase activity"/>
    <property type="evidence" value="ECO:0007669"/>
    <property type="project" value="UniProtKB-UniRule"/>
</dbReference>
<dbReference type="Gene3D" id="3.40.50.300">
    <property type="entry name" value="P-loop containing nucleotide triphosphate hydrolases"/>
    <property type="match status" value="1"/>
</dbReference>
<dbReference type="Proteomes" id="UP000298324">
    <property type="component" value="Unassembled WGS sequence"/>
</dbReference>
<evidence type="ECO:0000256" key="1">
    <source>
        <dbReference type="ARBA" id="ARBA00009776"/>
    </source>
</evidence>
<evidence type="ECO:0000256" key="7">
    <source>
        <dbReference type="ARBA" id="ARBA00022777"/>
    </source>
</evidence>
<evidence type="ECO:0000259" key="12">
    <source>
        <dbReference type="Pfam" id="PF02223"/>
    </source>
</evidence>
<dbReference type="GO" id="GO:0006235">
    <property type="term" value="P:dTTP biosynthetic process"/>
    <property type="evidence" value="ECO:0007669"/>
    <property type="project" value="UniProtKB-UniRule"/>
</dbReference>
<keyword evidence="4 11" id="KW-0808">Transferase</keyword>
<name>A0A4Y7RI44_9FIRM</name>
<evidence type="ECO:0000256" key="11">
    <source>
        <dbReference type="HAMAP-Rule" id="MF_00165"/>
    </source>
</evidence>
<evidence type="ECO:0000256" key="9">
    <source>
        <dbReference type="ARBA" id="ARBA00048743"/>
    </source>
</evidence>
<evidence type="ECO:0000256" key="5">
    <source>
        <dbReference type="ARBA" id="ARBA00022727"/>
    </source>
</evidence>